<keyword evidence="2" id="KW-1185">Reference proteome</keyword>
<name>A0A8B6M9Y6_METTU</name>
<gene>
    <name evidence="1" type="ORF">MPC4_50058</name>
</gene>
<reference evidence="1 2" key="1">
    <citation type="submission" date="2019-05" db="EMBL/GenBank/DDBJ databases">
        <authorList>
            <person name="Farhan Ul Haque M."/>
        </authorList>
    </citation>
    <scope>NUCLEOTIDE SEQUENCE [LARGE SCALE GENOMIC DNA]</scope>
    <source>
        <strain evidence="1">2</strain>
    </source>
</reference>
<protein>
    <submittedName>
        <fullName evidence="1">Uncharacterized protein</fullName>
    </submittedName>
</protein>
<dbReference type="AlphaFoldDB" id="A0A8B6M9Y6"/>
<comment type="caution">
    <text evidence="1">The sequence shown here is derived from an EMBL/GenBank/DDBJ whole genome shotgun (WGS) entry which is preliminary data.</text>
</comment>
<dbReference type="Proteomes" id="UP000485880">
    <property type="component" value="Unassembled WGS sequence"/>
</dbReference>
<organism evidence="1 2">
    <name type="scientific">Methylocella tundrae</name>
    <dbReference type="NCBI Taxonomy" id="227605"/>
    <lineage>
        <taxon>Bacteria</taxon>
        <taxon>Pseudomonadati</taxon>
        <taxon>Pseudomonadota</taxon>
        <taxon>Alphaproteobacteria</taxon>
        <taxon>Hyphomicrobiales</taxon>
        <taxon>Beijerinckiaceae</taxon>
        <taxon>Methylocella</taxon>
    </lineage>
</organism>
<proteinExistence type="predicted"/>
<accession>A0A8B6M9Y6</accession>
<sequence>MPQRRRLRPRLPWRWTSRAHRTIREGRPIHVIAGPPLTSATSELYGLAANNNAQGIVTSPAACRSLASALTTPYDQDQL</sequence>
<evidence type="ECO:0000313" key="1">
    <source>
        <dbReference type="EMBL" id="VTZ51750.1"/>
    </source>
</evidence>
<dbReference type="EMBL" id="CABFMQ020000109">
    <property type="protein sequence ID" value="VTZ51750.1"/>
    <property type="molecule type" value="Genomic_DNA"/>
</dbReference>
<evidence type="ECO:0000313" key="2">
    <source>
        <dbReference type="Proteomes" id="UP000485880"/>
    </source>
</evidence>